<dbReference type="PANTHER" id="PTHR35895">
    <property type="entry name" value="CHROMOSOME 16, WHOLE GENOME SHOTGUN SEQUENCE"/>
    <property type="match status" value="1"/>
</dbReference>
<dbReference type="AlphaFoldDB" id="A0A0D2YAU2"/>
<feature type="compositionally biased region" description="Low complexity" evidence="1">
    <location>
        <begin position="28"/>
        <end position="39"/>
    </location>
</feature>
<reference evidence="3" key="1">
    <citation type="journal article" date="2012" name="Mol. Plant Microbe Interact.">
        <title>A highly conserved effector in Fusarium oxysporum is required for full virulence on Arabidopsis.</title>
        <authorList>
            <person name="Thatcher L.F."/>
            <person name="Gardiner D.M."/>
            <person name="Kazan K."/>
            <person name="Manners J."/>
        </authorList>
    </citation>
    <scope>NUCLEOTIDE SEQUENCE [LARGE SCALE GENOMIC DNA]</scope>
    <source>
        <strain evidence="3">Fo5176</strain>
    </source>
</reference>
<dbReference type="Proteomes" id="UP000002489">
    <property type="component" value="Unassembled WGS sequence"/>
</dbReference>
<feature type="compositionally biased region" description="Basic and acidic residues" evidence="1">
    <location>
        <begin position="41"/>
        <end position="50"/>
    </location>
</feature>
<protein>
    <submittedName>
        <fullName evidence="2">Uncharacterized protein</fullName>
    </submittedName>
</protein>
<dbReference type="EnsemblFungi" id="FOXG_13419T0">
    <property type="protein sequence ID" value="FOXG_13419P0"/>
    <property type="gene ID" value="FOXG_13419"/>
</dbReference>
<dbReference type="InterPro" id="IPR022185">
    <property type="entry name" value="DUF3712"/>
</dbReference>
<dbReference type="GO" id="GO:0000329">
    <property type="term" value="C:fungal-type vacuole membrane"/>
    <property type="evidence" value="ECO:0007669"/>
    <property type="project" value="InterPro"/>
</dbReference>
<sequence>MASEREPTAAGADTSAPAETTNAAGEQNAPAADAASNDASSDDHVRDEKVAPGPTKWQKVISPTEVNMSIETQLKTPIAATLKPVDLFLYSKETKPVSSFFKLQFPETHIKSHTNVTITNQTLLVTNETELTKWFNVFFDKPDAELSLEGKPEIRLGSLKYHRSLKKTVDIASLNYLDGFALKSLDFDLNANRTSKNNMKGMLNIPNSGVLRLGLGNLTFNVMSGDIRLGLINLWDLQLWPGNNSVPFDGNFYFDQLVPNLSEILDMQKGPLGNGYLEFNATGNTTIAGGEHIKYIEGVLNYKHIRFTFPVITLLGDVLGGLLDANQGSLLDIFGTSIGNSTLLEHVLGHWDNNGEGGSSNKTARSLMERIFFTKAASSSRYRTLAAPSVPLAVSSEVNDGVEDFFSRCVNGDSASGGKDNSTSTQGWGCCRGCPPDCLGCFHSQNNRRRFNDAED</sequence>
<reference evidence="2" key="2">
    <citation type="submission" date="2025-08" db="UniProtKB">
        <authorList>
            <consortium name="EnsemblFungi"/>
        </authorList>
    </citation>
    <scope>IDENTIFICATION</scope>
    <source>
        <strain evidence="2">4287 / CBS 123668 / FGSC 9935 / NRRL 34936</strain>
    </source>
</reference>
<evidence type="ECO:0000256" key="1">
    <source>
        <dbReference type="SAM" id="MobiDB-lite"/>
    </source>
</evidence>
<dbReference type="InterPro" id="IPR046368">
    <property type="entry name" value="Tag1"/>
</dbReference>
<evidence type="ECO:0000313" key="3">
    <source>
        <dbReference type="Proteomes" id="UP000002489"/>
    </source>
</evidence>
<dbReference type="Pfam" id="PF12505">
    <property type="entry name" value="DUF3712"/>
    <property type="match status" value="1"/>
</dbReference>
<organism evidence="2 3">
    <name type="scientific">Fusarium oxysporum (strain Fo5176)</name>
    <name type="common">Fusarium vascular wilt</name>
    <dbReference type="NCBI Taxonomy" id="660025"/>
    <lineage>
        <taxon>Eukaryota</taxon>
        <taxon>Fungi</taxon>
        <taxon>Dikarya</taxon>
        <taxon>Ascomycota</taxon>
        <taxon>Pezizomycotina</taxon>
        <taxon>Sordariomycetes</taxon>
        <taxon>Hypocreomycetidae</taxon>
        <taxon>Hypocreales</taxon>
        <taxon>Nectriaceae</taxon>
        <taxon>Fusarium</taxon>
        <taxon>Fusarium oxysporum species complex</taxon>
    </lineage>
</organism>
<name>A0A0D2YAU2_FUSOF</name>
<evidence type="ECO:0000313" key="2">
    <source>
        <dbReference type="EnsemblFungi" id="FOXG_13419P0"/>
    </source>
</evidence>
<feature type="region of interest" description="Disordered" evidence="1">
    <location>
        <begin position="1"/>
        <end position="58"/>
    </location>
</feature>
<accession>A0A0D2YAU2</accession>
<dbReference type="PANTHER" id="PTHR35895:SF2">
    <property type="match status" value="1"/>
</dbReference>
<proteinExistence type="predicted"/>